<evidence type="ECO:0000313" key="5">
    <source>
        <dbReference type="Proteomes" id="UP000000813"/>
    </source>
</evidence>
<dbReference type="GO" id="GO:0015833">
    <property type="term" value="P:peptide transport"/>
    <property type="evidence" value="ECO:0007669"/>
    <property type="project" value="TreeGrafter"/>
</dbReference>
<organism evidence="4 5">
    <name type="scientific">Agrobacterium fabrum (strain C58 / ATCC 33970)</name>
    <name type="common">Agrobacterium tumefaciens (strain C58)</name>
    <dbReference type="NCBI Taxonomy" id="176299"/>
    <lineage>
        <taxon>Bacteria</taxon>
        <taxon>Pseudomonadati</taxon>
        <taxon>Pseudomonadota</taxon>
        <taxon>Alphaproteobacteria</taxon>
        <taxon>Hyphomicrobiales</taxon>
        <taxon>Rhizobiaceae</taxon>
        <taxon>Rhizobium/Agrobacterium group</taxon>
        <taxon>Agrobacterium</taxon>
        <taxon>Agrobacterium tumefaciens complex</taxon>
    </lineage>
</organism>
<dbReference type="AlphaFoldDB" id="A9CL69"/>
<dbReference type="InterPro" id="IPR039424">
    <property type="entry name" value="SBP_5"/>
</dbReference>
<feature type="domain" description="Solute-binding protein family 5" evidence="3">
    <location>
        <begin position="19"/>
        <end position="157"/>
    </location>
</feature>
<keyword evidence="4" id="KW-0614">Plasmid</keyword>
<gene>
    <name evidence="4" type="ordered locus">Atu5441</name>
</gene>
<dbReference type="Gene3D" id="3.40.190.10">
    <property type="entry name" value="Periplasmic binding protein-like II"/>
    <property type="match status" value="1"/>
</dbReference>
<dbReference type="PANTHER" id="PTHR30290">
    <property type="entry name" value="PERIPLASMIC BINDING COMPONENT OF ABC TRANSPORTER"/>
    <property type="match status" value="1"/>
</dbReference>
<geneLocation type="plasmid" evidence="4 5">
    <name>At</name>
</geneLocation>
<proteinExistence type="inferred from homology"/>
<protein>
    <submittedName>
        <fullName evidence="4">ABC transporter, substrate binding protein</fullName>
    </submittedName>
</protein>
<dbReference type="PIR" id="AB3214">
    <property type="entry name" value="AB3214"/>
</dbReference>
<keyword evidence="5" id="KW-1185">Reference proteome</keyword>
<dbReference type="BioCyc" id="AGRO:ATU5441-MONOMER"/>
<dbReference type="eggNOG" id="COG0747">
    <property type="taxonomic scope" value="Bacteria"/>
</dbReference>
<dbReference type="OrthoDB" id="9803988at2"/>
<comment type="subcellular location">
    <subcellularLocation>
        <location evidence="1">Periplasm</location>
    </subcellularLocation>
</comment>
<dbReference type="Proteomes" id="UP000000813">
    <property type="component" value="Plasmid At"/>
</dbReference>
<evidence type="ECO:0000256" key="2">
    <source>
        <dbReference type="ARBA" id="ARBA00005695"/>
    </source>
</evidence>
<name>A9CL69_AGRFC</name>
<dbReference type="Gene3D" id="3.90.76.10">
    <property type="entry name" value="Dipeptide-binding Protein, Domain 1"/>
    <property type="match status" value="1"/>
</dbReference>
<reference evidence="4 5" key="2">
    <citation type="journal article" date="2001" name="Science">
        <title>Genome sequence of the plant pathogen and biotechnology agent Agrobacterium tumefaciens C58.</title>
        <authorList>
            <person name="Goodner B."/>
            <person name="Hinkle G."/>
            <person name="Gattung S."/>
            <person name="Miller N."/>
            <person name="Blanchard M."/>
            <person name="Qurollo B."/>
            <person name="Goldman B.S."/>
            <person name="Cao Y."/>
            <person name="Askenazi M."/>
            <person name="Halling C."/>
            <person name="Mullin L."/>
            <person name="Houmiel K."/>
            <person name="Gordon J."/>
            <person name="Vaudin M."/>
            <person name="Iartchouk O."/>
            <person name="Epp A."/>
            <person name="Liu F."/>
            <person name="Wollam C."/>
            <person name="Allinger M."/>
            <person name="Doughty D."/>
            <person name="Scott C."/>
            <person name="Lappas C."/>
            <person name="Markelz B."/>
            <person name="Flanagan C."/>
            <person name="Crowell C."/>
            <person name="Gurson J."/>
            <person name="Lomo C."/>
            <person name="Sear C."/>
            <person name="Strub G."/>
            <person name="Cielo C."/>
            <person name="Slater S."/>
        </authorList>
    </citation>
    <scope>NUCLEOTIDE SEQUENCE [LARGE SCALE GENOMIC DNA]</scope>
    <source>
        <strain evidence="5">C58 / ATCC 33970</strain>
    </source>
</reference>
<evidence type="ECO:0000256" key="1">
    <source>
        <dbReference type="ARBA" id="ARBA00004418"/>
    </source>
</evidence>
<dbReference type="GO" id="GO:1904680">
    <property type="term" value="F:peptide transmembrane transporter activity"/>
    <property type="evidence" value="ECO:0007669"/>
    <property type="project" value="TreeGrafter"/>
</dbReference>
<dbReference type="HOGENOM" id="CLU_1552035_0_0_5"/>
<dbReference type="SUPFAM" id="SSF53850">
    <property type="entry name" value="Periplasmic binding protein-like II"/>
    <property type="match status" value="1"/>
</dbReference>
<dbReference type="InterPro" id="IPR000914">
    <property type="entry name" value="SBP_5_dom"/>
</dbReference>
<evidence type="ECO:0000259" key="3">
    <source>
        <dbReference type="Pfam" id="PF00496"/>
    </source>
</evidence>
<comment type="similarity">
    <text evidence="2">Belongs to the bacterial solute-binding protein 5 family.</text>
</comment>
<dbReference type="Pfam" id="PF00496">
    <property type="entry name" value="SBP_bac_5"/>
    <property type="match status" value="1"/>
</dbReference>
<evidence type="ECO:0000313" key="4">
    <source>
        <dbReference type="EMBL" id="AAK90816.1"/>
    </source>
</evidence>
<dbReference type="PATRIC" id="fig|176299.10.peg.5114"/>
<reference evidence="4 5" key="1">
    <citation type="journal article" date="2001" name="Science">
        <title>The genome of the natural genetic engineer Agrobacterium tumefaciens C58.</title>
        <authorList>
            <person name="Wood D.W."/>
            <person name="Setubal J.C."/>
            <person name="Kaul R."/>
            <person name="Monks D.E."/>
            <person name="Kitajima J.P."/>
            <person name="Okura V.K."/>
            <person name="Zhou Y."/>
            <person name="Chen L."/>
            <person name="Wood G.E."/>
            <person name="Almeida N.F.Jr."/>
            <person name="Woo L."/>
            <person name="Chen Y."/>
            <person name="Paulsen I.T."/>
            <person name="Eisen J.A."/>
            <person name="Karp P.D."/>
            <person name="Bovee D.Sr."/>
            <person name="Chapman P."/>
            <person name="Clendenning J."/>
            <person name="Deatherage G."/>
            <person name="Gillet W."/>
            <person name="Grant C."/>
            <person name="Kutyavin T."/>
            <person name="Levy R."/>
            <person name="Li M.J."/>
            <person name="McClelland E."/>
            <person name="Palmieri A."/>
            <person name="Raymond C."/>
            <person name="Rouse G."/>
            <person name="Saenphimmachak C."/>
            <person name="Wu Z."/>
            <person name="Romero P."/>
            <person name="Gordon D."/>
            <person name="Zhang S."/>
            <person name="Yoo H."/>
            <person name="Tao Y."/>
            <person name="Biddle P."/>
            <person name="Jung M."/>
            <person name="Krespan W."/>
            <person name="Perry M."/>
            <person name="Gordon-Kamm B."/>
            <person name="Liao L."/>
            <person name="Kim S."/>
            <person name="Hendrick C."/>
            <person name="Zhao Z.Y."/>
            <person name="Dolan M."/>
            <person name="Chumley F."/>
            <person name="Tingey S.V."/>
            <person name="Tomb J.F."/>
            <person name="Gordon M.P."/>
            <person name="Olson M.V."/>
            <person name="Nester E.W."/>
        </authorList>
    </citation>
    <scope>NUCLEOTIDE SEQUENCE [LARGE SCALE GENOMIC DNA]</scope>
    <source>
        <strain evidence="5">C58 / ATCC 33970</strain>
    </source>
</reference>
<sequence>MKAWQRSGIRFRNEMASSLREGVKSHDGQPFTSDDVIFTLGRAGSVPNSPGGFGGFMRNLASVEADGNSAVIINTKAPAPTLPGDLANIAIVSRHAGERVDTADYNSGKAAIATGAFRLTTFKQGIEVGLERNPDWWGKKVTWEHATYRMISSANARTIFGCDIKHRNECGL</sequence>
<dbReference type="PhylomeDB" id="A9CL69"/>
<dbReference type="KEGG" id="atu:Atu5441"/>
<dbReference type="EnsemblBacteria" id="AAK90816">
    <property type="protein sequence ID" value="AAK90816"/>
    <property type="gene ID" value="Atu5441"/>
</dbReference>
<accession>A9CL69</accession>
<dbReference type="EMBL" id="AE007872">
    <property type="protein sequence ID" value="AAK90816.1"/>
    <property type="molecule type" value="Genomic_DNA"/>
</dbReference>